<evidence type="ECO:0000256" key="3">
    <source>
        <dbReference type="ARBA" id="ARBA00023180"/>
    </source>
</evidence>
<feature type="repeat" description="CSPG" evidence="5">
    <location>
        <begin position="696"/>
        <end position="793"/>
    </location>
</feature>
<dbReference type="Pfam" id="PF16184">
    <property type="entry name" value="Cadherin_3"/>
    <property type="match status" value="4"/>
</dbReference>
<feature type="region of interest" description="Disordered" evidence="6">
    <location>
        <begin position="1257"/>
        <end position="1288"/>
    </location>
</feature>
<dbReference type="Gene3D" id="2.60.120.200">
    <property type="match status" value="2"/>
</dbReference>
<feature type="domain" description="Laminin G" evidence="7">
    <location>
        <begin position="264"/>
        <end position="430"/>
    </location>
</feature>
<evidence type="ECO:0000256" key="4">
    <source>
        <dbReference type="PROSITE-ProRule" id="PRU00122"/>
    </source>
</evidence>
<name>A0ABY7DUL9_MYAAR</name>
<dbReference type="InterPro" id="IPR013320">
    <property type="entry name" value="ConA-like_dom_sf"/>
</dbReference>
<keyword evidence="3" id="KW-0325">Glycoprotein</keyword>
<reference evidence="8" key="1">
    <citation type="submission" date="2022-11" db="EMBL/GenBank/DDBJ databases">
        <title>Centuries of genome instability and evolution in soft-shell clam transmissible cancer (bioRxiv).</title>
        <authorList>
            <person name="Hart S.F.M."/>
            <person name="Yonemitsu M.A."/>
            <person name="Giersch R.M."/>
            <person name="Beal B.F."/>
            <person name="Arriagada G."/>
            <person name="Davis B.W."/>
            <person name="Ostrander E.A."/>
            <person name="Goff S.P."/>
            <person name="Metzger M.J."/>
        </authorList>
    </citation>
    <scope>NUCLEOTIDE SEQUENCE</scope>
    <source>
        <strain evidence="8">MELC-2E11</strain>
        <tissue evidence="8">Siphon/mantle</tissue>
    </source>
</reference>
<keyword evidence="9" id="KW-1185">Reference proteome</keyword>
<evidence type="ECO:0000256" key="6">
    <source>
        <dbReference type="SAM" id="MobiDB-lite"/>
    </source>
</evidence>
<evidence type="ECO:0000256" key="1">
    <source>
        <dbReference type="ARBA" id="ARBA00022729"/>
    </source>
</evidence>
<sequence>MYVMSTFHSQITMKGTGLSATVAKAPTTTLDLQMLKHYDFFSVNQVDDSIKVPEWQANQCVDPAKSCLQEEQAFLISGVLDNVSFYGESYVHIPYRAGLETTDLELRFKASQPYGVLLLLVGSQDFLLLQLHAGTLQLKVNYGDAETVLDLGRHRYDDLAWHSVKVTRSANVITMVIDDSTTARERIQGDYRQLNINVGIYLGGVDSKTAAMFNHDLRFFRGTFSNVLFNTMDLVDMGRQITDPTSVKEVSWDIDPIFSAPRDSPVSFLSETSFVSFSHIHPTNERTVSFLVKTQTATALLLYSFTHVTNEKHYIALEIINHKLKLSIGKDGSIISLEAQQELRDQWHQIDITVSPTYLELVIDGIRNMKKLEEKVSAIYGGVIYVGGVNQNARAAARQDSLESLQSENGMKGGILGRLISSHCGTDSKCEGGRCGMEPPGKASVEMTPHSDSNRDEFQLLAVNPVVVGEGSQVTLSTDNIEIVYDFKQLGIRESGIMIYVVKKPKYGEIEVDLGRRRNSDVFTYLDILGKKVKYKHFGSEEVYDEVLMEVEIVASSRSTEDQFPERIQQRFDFVLPVTIRPVNDAPEIVLQNNGILRIIENTKVRISPEFLYTNDADTSPSQLTYIVIEPPNQGYFERSGRSGERITEFTQAEVNNRDIWFLHIGSGNAQVSLKVNDGHSSSDPARIFVQTVQLNLTVLKNTGLLLPQGSFCKISTENLTTVSNVPEQEVEIRYDVRRTPRYGVLERQQYANGEWQEVSSFAQRHIDNGHVRYRSLGDTDAPLSDEFSFTVTANSYSTPFSFFRIQFEQVYLKVEESKLVLLHEPYGTLTQENLHASTNNPQLLSGKIVYELIRPPSMGNFFKIQGPSGEQPKHGNLEIDGKIVDEFVYKDLILNRLEYNHKGKSSDDDYFTFTLVAKDLEVDGHFSIDVVLQSSQQPPRVINNRGLKVFVGRDRNVIKQSDLLITQSDTDPANMEYLILVLPKHGDIYVKHVKLVSEVEMTFTQTDINDGNVEYEPVEQPNYGRVELDDRKGIAIDSFTSNELARGLVSYVHDNSESKLDYFSITVSEGSPSKESEIASIYVEVEGINDEAPMIVQNLGLKVWRGSMTQITPEILSARDPDSSAEELVYRISPPTNGPSKGQFSFQVSDGVNTSPLSVFTVEAESLVLTCHTPNILHAYPNYIQPITEQQLITVDEGGEMIVAKNNLDVTEFITNLERVSMAVTVEPLVSMQPLEAPKGERVAITLHSLDASVLAERTGDNPLSKRKQGYTPSSKKSPHLRPQISGPFQIEQPHVHIEPQGRGSLDSEESKSLIVEYENTHNIPNTSRQSSEEADTIAPMIMCVPKSESAHTQPRSPDLSRTEVSSTVPTCKVTPLVSHREGEELEGAVGGCSDDQRQSLSSMGDMIDWITSDPELLEHCASSSPPELRGSKYWVKRITNLVAQVLECD</sequence>
<dbReference type="InterPro" id="IPR051561">
    <property type="entry name" value="FRAS1_ECM"/>
</dbReference>
<keyword evidence="1" id="KW-0732">Signal</keyword>
<dbReference type="PANTHER" id="PTHR45739">
    <property type="entry name" value="MATRIX PROTEIN, PUTATIVE-RELATED"/>
    <property type="match status" value="1"/>
</dbReference>
<dbReference type="EMBL" id="CP111014">
    <property type="protein sequence ID" value="WAR00366.1"/>
    <property type="molecule type" value="Genomic_DNA"/>
</dbReference>
<dbReference type="Pfam" id="PF02210">
    <property type="entry name" value="Laminin_G_2"/>
    <property type="match status" value="2"/>
</dbReference>
<dbReference type="Proteomes" id="UP001164746">
    <property type="component" value="Chromosome 3"/>
</dbReference>
<feature type="region of interest" description="Disordered" evidence="6">
    <location>
        <begin position="1350"/>
        <end position="1369"/>
    </location>
</feature>
<dbReference type="InterPro" id="IPR039005">
    <property type="entry name" value="CSPG_rpt"/>
</dbReference>
<evidence type="ECO:0000259" key="7">
    <source>
        <dbReference type="PROSITE" id="PS50025"/>
    </source>
</evidence>
<dbReference type="SUPFAM" id="SSF49899">
    <property type="entry name" value="Concanavalin A-like lectins/glucanases"/>
    <property type="match status" value="2"/>
</dbReference>
<comment type="caution">
    <text evidence="4">Lacks conserved residue(s) required for the propagation of feature annotation.</text>
</comment>
<gene>
    <name evidence="8" type="ORF">MAR_024738</name>
</gene>
<feature type="repeat" description="CSPG" evidence="5">
    <location>
        <begin position="588"/>
        <end position="679"/>
    </location>
</feature>
<dbReference type="InterPro" id="IPR001791">
    <property type="entry name" value="Laminin_G"/>
</dbReference>
<evidence type="ECO:0000313" key="9">
    <source>
        <dbReference type="Proteomes" id="UP001164746"/>
    </source>
</evidence>
<evidence type="ECO:0000313" key="8">
    <source>
        <dbReference type="EMBL" id="WAR00366.1"/>
    </source>
</evidence>
<dbReference type="SMART" id="SM00282">
    <property type="entry name" value="LamG"/>
    <property type="match status" value="2"/>
</dbReference>
<dbReference type="PROSITE" id="PS51854">
    <property type="entry name" value="CSPG"/>
    <property type="match status" value="3"/>
</dbReference>
<feature type="domain" description="Laminin G" evidence="7">
    <location>
        <begin position="82"/>
        <end position="251"/>
    </location>
</feature>
<evidence type="ECO:0000256" key="5">
    <source>
        <dbReference type="PROSITE-ProRule" id="PRU01201"/>
    </source>
</evidence>
<proteinExistence type="predicted"/>
<feature type="repeat" description="CSPG" evidence="5">
    <location>
        <begin position="978"/>
        <end position="1069"/>
    </location>
</feature>
<dbReference type="PROSITE" id="PS50025">
    <property type="entry name" value="LAM_G_DOMAIN"/>
    <property type="match status" value="2"/>
</dbReference>
<protein>
    <submittedName>
        <fullName evidence="8">CSPG4-like protein</fullName>
    </submittedName>
</protein>
<dbReference type="CDD" id="cd00110">
    <property type="entry name" value="LamG"/>
    <property type="match status" value="2"/>
</dbReference>
<evidence type="ECO:0000256" key="2">
    <source>
        <dbReference type="ARBA" id="ARBA00022737"/>
    </source>
</evidence>
<organism evidence="8 9">
    <name type="scientific">Mya arenaria</name>
    <name type="common">Soft-shell clam</name>
    <dbReference type="NCBI Taxonomy" id="6604"/>
    <lineage>
        <taxon>Eukaryota</taxon>
        <taxon>Metazoa</taxon>
        <taxon>Spiralia</taxon>
        <taxon>Lophotrochozoa</taxon>
        <taxon>Mollusca</taxon>
        <taxon>Bivalvia</taxon>
        <taxon>Autobranchia</taxon>
        <taxon>Heteroconchia</taxon>
        <taxon>Euheterodonta</taxon>
        <taxon>Imparidentia</taxon>
        <taxon>Neoheterodontei</taxon>
        <taxon>Myida</taxon>
        <taxon>Myoidea</taxon>
        <taxon>Myidae</taxon>
        <taxon>Mya</taxon>
    </lineage>
</organism>
<accession>A0ABY7DUL9</accession>
<keyword evidence="2" id="KW-0677">Repeat</keyword>
<dbReference type="PANTHER" id="PTHR45739:SF12">
    <property type="entry name" value="CHONDROITIN SULFATE PROTEOGLYCAN 4-LIKE ISOFORM X2"/>
    <property type="match status" value="1"/>
</dbReference>